<gene>
    <name evidence="2" type="ORF">IAC54_02630</name>
</gene>
<evidence type="ECO:0000313" key="2">
    <source>
        <dbReference type="EMBL" id="MBO8437779.1"/>
    </source>
</evidence>
<evidence type="ECO:0000259" key="1">
    <source>
        <dbReference type="Pfam" id="PF17116"/>
    </source>
</evidence>
<feature type="non-terminal residue" evidence="2">
    <location>
        <position position="214"/>
    </location>
</feature>
<name>A0A9D9H6L5_9BACT</name>
<dbReference type="InterPro" id="IPR031345">
    <property type="entry name" value="T9SS_Plug_N"/>
</dbReference>
<protein>
    <submittedName>
        <fullName evidence="2">DUF5103 domain-containing protein</fullName>
    </submittedName>
</protein>
<reference evidence="2" key="1">
    <citation type="submission" date="2020-10" db="EMBL/GenBank/DDBJ databases">
        <authorList>
            <person name="Gilroy R."/>
        </authorList>
    </citation>
    <scope>NUCLEOTIDE SEQUENCE</scope>
    <source>
        <strain evidence="2">G3-4614</strain>
    </source>
</reference>
<organism evidence="2 3">
    <name type="scientific">Candidatus Caccoplasma merdipullorum</name>
    <dbReference type="NCBI Taxonomy" id="2840718"/>
    <lineage>
        <taxon>Bacteria</taxon>
        <taxon>Pseudomonadati</taxon>
        <taxon>Bacteroidota</taxon>
        <taxon>Bacteroidia</taxon>
        <taxon>Bacteroidales</taxon>
        <taxon>Bacteroidaceae</taxon>
        <taxon>Bacteroidaceae incertae sedis</taxon>
        <taxon>Candidatus Caccoplasma</taxon>
    </lineage>
</organism>
<accession>A0A9D9H6L5</accession>
<evidence type="ECO:0000313" key="3">
    <source>
        <dbReference type="Proteomes" id="UP000823636"/>
    </source>
</evidence>
<dbReference type="AlphaFoldDB" id="A0A9D9H6L5"/>
<feature type="domain" description="Type 9 secretion system plug protein N-terminal" evidence="1">
    <location>
        <begin position="28"/>
        <end position="151"/>
    </location>
</feature>
<sequence length="214" mass="24526">MCATACLSVLGQPKVVAYRTAGIDDRVHSLQVESSRGFLYPPVIDLDGEDFIVISFDLFGDDQQDLSYRIIHCNANWVPSQLSTLEYMNGFDIQQLYDWAYSFNTHRSYVNYRLQLPNDDVSFKVSGNYVVEVFPQNRPEEPILYACFSVSEEAVKVFCEANSRTDMGYSGEFQQVSFRIARENYDIVNPAGDLKIYVMQNNRLDNMAFVSRPQ</sequence>
<dbReference type="Pfam" id="PF17116">
    <property type="entry name" value="T9SS_plug_1st"/>
    <property type="match status" value="1"/>
</dbReference>
<dbReference type="EMBL" id="JADIMW010000026">
    <property type="protein sequence ID" value="MBO8437779.1"/>
    <property type="molecule type" value="Genomic_DNA"/>
</dbReference>
<proteinExistence type="predicted"/>
<comment type="caution">
    <text evidence="2">The sequence shown here is derived from an EMBL/GenBank/DDBJ whole genome shotgun (WGS) entry which is preliminary data.</text>
</comment>
<dbReference type="Proteomes" id="UP000823636">
    <property type="component" value="Unassembled WGS sequence"/>
</dbReference>
<reference evidence="2" key="2">
    <citation type="journal article" date="2021" name="PeerJ">
        <title>Extensive microbial diversity within the chicken gut microbiome revealed by metagenomics and culture.</title>
        <authorList>
            <person name="Gilroy R."/>
            <person name="Ravi A."/>
            <person name="Getino M."/>
            <person name="Pursley I."/>
            <person name="Horton D.L."/>
            <person name="Alikhan N.F."/>
            <person name="Baker D."/>
            <person name="Gharbi K."/>
            <person name="Hall N."/>
            <person name="Watson M."/>
            <person name="Adriaenssens E.M."/>
            <person name="Foster-Nyarko E."/>
            <person name="Jarju S."/>
            <person name="Secka A."/>
            <person name="Antonio M."/>
            <person name="Oren A."/>
            <person name="Chaudhuri R.R."/>
            <person name="La Ragione R."/>
            <person name="Hildebrand F."/>
            <person name="Pallen M.J."/>
        </authorList>
    </citation>
    <scope>NUCLEOTIDE SEQUENCE</scope>
    <source>
        <strain evidence="2">G3-4614</strain>
    </source>
</reference>